<reference evidence="2 3" key="1">
    <citation type="journal article" date="2009" name="Stand. Genomic Sci.">
        <title>Complete genome sequence of Cryptobacterium curtum type strain (12-3).</title>
        <authorList>
            <person name="Mavrommatis K."/>
            <person name="Pukall R."/>
            <person name="Rohde C."/>
            <person name="Chen F."/>
            <person name="Sims D."/>
            <person name="Brettin T."/>
            <person name="Kuske C."/>
            <person name="Detter J.C."/>
            <person name="Han C."/>
            <person name="Lapidus A."/>
            <person name="Copeland A."/>
            <person name="Glavina Del Rio T."/>
            <person name="Nolan M."/>
            <person name="Lucas S."/>
            <person name="Tice H."/>
            <person name="Cheng J.F."/>
            <person name="Bruce D."/>
            <person name="Goodwin L."/>
            <person name="Pitluck S."/>
            <person name="Ovchinnikova G."/>
            <person name="Pati A."/>
            <person name="Ivanova N."/>
            <person name="Chen A."/>
            <person name="Palaniappan K."/>
            <person name="Chain P."/>
            <person name="D'haeseleer P."/>
            <person name="Goker M."/>
            <person name="Bristow J."/>
            <person name="Eisen J.A."/>
            <person name="Markowitz V."/>
            <person name="Hugenholtz P."/>
            <person name="Rohde M."/>
            <person name="Klenk H.P."/>
            <person name="Kyrpides N.C."/>
        </authorList>
    </citation>
    <scope>NUCLEOTIDE SEQUENCE [LARGE SCALE GENOMIC DNA]</scope>
    <source>
        <strain evidence="3">ATCC 700683 / DSM 15641 / 12-3</strain>
    </source>
</reference>
<dbReference type="KEGG" id="ccu:Ccur_11350"/>
<name>C7MPI4_CRYCD</name>
<dbReference type="STRING" id="469378.Ccur_11350"/>
<keyword evidence="3" id="KW-1185">Reference proteome</keyword>
<evidence type="ECO:0000313" key="3">
    <source>
        <dbReference type="Proteomes" id="UP000000954"/>
    </source>
</evidence>
<dbReference type="Proteomes" id="UP000000954">
    <property type="component" value="Chromosome"/>
</dbReference>
<dbReference type="eggNOG" id="ENOG5030J8D">
    <property type="taxonomic scope" value="Bacteria"/>
</dbReference>
<evidence type="ECO:0000313" key="2">
    <source>
        <dbReference type="EMBL" id="ACU94824.1"/>
    </source>
</evidence>
<evidence type="ECO:0000259" key="1">
    <source>
        <dbReference type="Pfam" id="PF11823"/>
    </source>
</evidence>
<protein>
    <recommendedName>
        <fullName evidence="1">Putative Se/S carrier protein-like domain-containing protein</fullName>
    </recommendedName>
</protein>
<organism evidence="2 3">
    <name type="scientific">Cryptobacterium curtum (strain ATCC 700683 / DSM 15641 / CCUG 43107 / 12-3)</name>
    <dbReference type="NCBI Taxonomy" id="469378"/>
    <lineage>
        <taxon>Bacteria</taxon>
        <taxon>Bacillati</taxon>
        <taxon>Actinomycetota</taxon>
        <taxon>Coriobacteriia</taxon>
        <taxon>Eggerthellales</taxon>
        <taxon>Eggerthellaceae</taxon>
        <taxon>Cryptobacterium</taxon>
    </lineage>
</organism>
<proteinExistence type="predicted"/>
<accession>C7MPI4</accession>
<dbReference type="AlphaFoldDB" id="C7MPI4"/>
<gene>
    <name evidence="2" type="ordered locus">Ccur_11350</name>
</gene>
<dbReference type="Pfam" id="PF11823">
    <property type="entry name" value="Se_S_carrier"/>
    <property type="match status" value="1"/>
</dbReference>
<dbReference type="EMBL" id="CP001682">
    <property type="protein sequence ID" value="ACU94824.1"/>
    <property type="molecule type" value="Genomic_DNA"/>
</dbReference>
<dbReference type="InterPro" id="IPR021778">
    <property type="entry name" value="Se/S_carrier-like"/>
</dbReference>
<sequence>MGQSGECEPMAHAPAVRSTAAAIEQVQKSYPDCPVDCYLLFTSNSDAMSLYELAREKKIGVRVSPTPRAARATCGVSLLISCDDASTMEELAAAAGIVLEGVVPLPRQIDAHRDRYC</sequence>
<dbReference type="HOGENOM" id="CLU_167443_1_1_11"/>
<feature type="domain" description="Putative Se/S carrier protein-like" evidence="1">
    <location>
        <begin position="36"/>
        <end position="103"/>
    </location>
</feature>